<protein>
    <submittedName>
        <fullName evidence="3">SDR family NAD(P)-dependent oxidoreductase</fullName>
    </submittedName>
</protein>
<dbReference type="AlphaFoldDB" id="A0A9Y2IGK1"/>
<dbReference type="RefSeq" id="WP_285969763.1">
    <property type="nucleotide sequence ID" value="NZ_CP127294.1"/>
</dbReference>
<proteinExistence type="inferred from homology"/>
<keyword evidence="4" id="KW-1185">Reference proteome</keyword>
<dbReference type="PRINTS" id="PR00081">
    <property type="entry name" value="GDHRDH"/>
</dbReference>
<sequence length="248" mass="24949">MSSSGLRGKTALVTGAGRGLGRALALGLAERGAEVVLVARSEAELAKTAELAAGPTRVVPADLGSPAEVAALVQRTGSVDVLVNNAAVTRPVAPTAEVDPADFAAALATNLTAPITLTIGVLPGMLARGWGRVVNVSSGAATHPGSLIGGNAYTTTKAALEAHSRNLAAELAGTGVTVNIYQPGMIDTAMQTDIRGDLGRGLAEPVRRGFADAYENGVLITPEVSAAGLLDHLLDDDNGVTWNAPGFG</sequence>
<dbReference type="SUPFAM" id="SSF51735">
    <property type="entry name" value="NAD(P)-binding Rossmann-fold domains"/>
    <property type="match status" value="1"/>
</dbReference>
<dbReference type="InterPro" id="IPR002347">
    <property type="entry name" value="SDR_fam"/>
</dbReference>
<evidence type="ECO:0000313" key="3">
    <source>
        <dbReference type="EMBL" id="WIX79069.1"/>
    </source>
</evidence>
<dbReference type="Gene3D" id="3.40.50.720">
    <property type="entry name" value="NAD(P)-binding Rossmann-like Domain"/>
    <property type="match status" value="1"/>
</dbReference>
<evidence type="ECO:0000313" key="4">
    <source>
        <dbReference type="Proteomes" id="UP001236014"/>
    </source>
</evidence>
<gene>
    <name evidence="3" type="ORF">QRX50_48435</name>
</gene>
<organism evidence="3 4">
    <name type="scientific">Amycolatopsis carbonis</name>
    <dbReference type="NCBI Taxonomy" id="715471"/>
    <lineage>
        <taxon>Bacteria</taxon>
        <taxon>Bacillati</taxon>
        <taxon>Actinomycetota</taxon>
        <taxon>Actinomycetes</taxon>
        <taxon>Pseudonocardiales</taxon>
        <taxon>Pseudonocardiaceae</taxon>
        <taxon>Amycolatopsis</taxon>
    </lineage>
</organism>
<dbReference type="PANTHER" id="PTHR42879">
    <property type="entry name" value="3-OXOACYL-(ACYL-CARRIER-PROTEIN) REDUCTASE"/>
    <property type="match status" value="1"/>
</dbReference>
<dbReference type="PANTHER" id="PTHR42879:SF2">
    <property type="entry name" value="3-OXOACYL-[ACYL-CARRIER-PROTEIN] REDUCTASE FABG"/>
    <property type="match status" value="1"/>
</dbReference>
<dbReference type="CDD" id="cd05233">
    <property type="entry name" value="SDR_c"/>
    <property type="match status" value="1"/>
</dbReference>
<evidence type="ECO:0000256" key="2">
    <source>
        <dbReference type="RuleBase" id="RU000363"/>
    </source>
</evidence>
<dbReference type="PRINTS" id="PR00080">
    <property type="entry name" value="SDRFAMILY"/>
</dbReference>
<reference evidence="3 4" key="1">
    <citation type="submission" date="2023-06" db="EMBL/GenBank/DDBJ databases">
        <authorList>
            <person name="Oyuntsetseg B."/>
            <person name="Kim S.B."/>
        </authorList>
    </citation>
    <scope>NUCLEOTIDE SEQUENCE [LARGE SCALE GENOMIC DNA]</scope>
    <source>
        <strain evidence="3 4">2-15</strain>
    </source>
</reference>
<dbReference type="InterPro" id="IPR050259">
    <property type="entry name" value="SDR"/>
</dbReference>
<comment type="similarity">
    <text evidence="1 2">Belongs to the short-chain dehydrogenases/reductases (SDR) family.</text>
</comment>
<name>A0A9Y2IGK1_9PSEU</name>
<accession>A0A9Y2IGK1</accession>
<evidence type="ECO:0000256" key="1">
    <source>
        <dbReference type="ARBA" id="ARBA00006484"/>
    </source>
</evidence>
<dbReference type="Pfam" id="PF00106">
    <property type="entry name" value="adh_short"/>
    <property type="match status" value="1"/>
</dbReference>
<dbReference type="InterPro" id="IPR036291">
    <property type="entry name" value="NAD(P)-bd_dom_sf"/>
</dbReference>
<dbReference type="EMBL" id="CP127294">
    <property type="protein sequence ID" value="WIX79069.1"/>
    <property type="molecule type" value="Genomic_DNA"/>
</dbReference>
<dbReference type="KEGG" id="acab:QRX50_48435"/>
<dbReference type="Proteomes" id="UP001236014">
    <property type="component" value="Chromosome"/>
</dbReference>